<comment type="caution">
    <text evidence="2">The sequence shown here is derived from an EMBL/GenBank/DDBJ whole genome shotgun (WGS) entry which is preliminary data.</text>
</comment>
<dbReference type="PROSITE" id="PS50965">
    <property type="entry name" value="NERD"/>
    <property type="match status" value="1"/>
</dbReference>
<dbReference type="AlphaFoldDB" id="A0A2P8H398"/>
<dbReference type="InterPro" id="IPR011528">
    <property type="entry name" value="NERD"/>
</dbReference>
<evidence type="ECO:0000313" key="2">
    <source>
        <dbReference type="EMBL" id="PSL40685.1"/>
    </source>
</evidence>
<dbReference type="Proteomes" id="UP000242682">
    <property type="component" value="Unassembled WGS sequence"/>
</dbReference>
<sequence length="309" mass="35112">MFMKERTAPHLLETLPRLMYRLPKSHRSWEDVYSDHYKVKAGFGGEQHVDEILRRSRVPLVVIADLQLSERFCQIDTVVLTPAFALILEVKNYSGKLLFNEASFHMEQETRDGKRLGFNSPATQVWNAREELALLFERLNVKLPIHTAIVLPYSSTLVEGAPKGIPVVYGNSLNYFISILPQTGQLITAKELEAVGRLLIDHHSPFPKTDLSEIYSYEIHDLKKGVLCESCGNSCRKLSQRTIICLSCGMNSVDGYKRALDDWFDFASPEITSEQVRHYLGLKDKHAVGYLMKKMGFCLGKGSRVYVRA</sequence>
<feature type="domain" description="NERD" evidence="1">
    <location>
        <begin position="41"/>
        <end position="158"/>
    </location>
</feature>
<proteinExistence type="predicted"/>
<dbReference type="EMBL" id="PYAT01000004">
    <property type="protein sequence ID" value="PSL40685.1"/>
    <property type="molecule type" value="Genomic_DNA"/>
</dbReference>
<evidence type="ECO:0000259" key="1">
    <source>
        <dbReference type="PROSITE" id="PS50965"/>
    </source>
</evidence>
<keyword evidence="3" id="KW-1185">Reference proteome</keyword>
<gene>
    <name evidence="2" type="ORF">B0H99_104147</name>
</gene>
<evidence type="ECO:0000313" key="3">
    <source>
        <dbReference type="Proteomes" id="UP000242682"/>
    </source>
</evidence>
<protein>
    <submittedName>
        <fullName evidence="2">Nuclease-like protein</fullName>
    </submittedName>
</protein>
<dbReference type="Pfam" id="PF08378">
    <property type="entry name" value="NERD"/>
    <property type="match status" value="1"/>
</dbReference>
<name>A0A2P8H398_9BACL</name>
<reference evidence="2 3" key="1">
    <citation type="submission" date="2018-03" db="EMBL/GenBank/DDBJ databases">
        <title>Genomic Encyclopedia of Type Strains, Phase III (KMG-III): the genomes of soil and plant-associated and newly described type strains.</title>
        <authorList>
            <person name="Whitman W."/>
        </authorList>
    </citation>
    <scope>NUCLEOTIDE SEQUENCE [LARGE SCALE GENOMIC DNA]</scope>
    <source>
        <strain evidence="2 3">CGMCC 1.12259</strain>
    </source>
</reference>
<accession>A0A2P8H398</accession>
<organism evidence="2 3">
    <name type="scientific">Planomicrobium soli</name>
    <dbReference type="NCBI Taxonomy" id="1176648"/>
    <lineage>
        <taxon>Bacteria</taxon>
        <taxon>Bacillati</taxon>
        <taxon>Bacillota</taxon>
        <taxon>Bacilli</taxon>
        <taxon>Bacillales</taxon>
        <taxon>Caryophanaceae</taxon>
        <taxon>Planomicrobium</taxon>
    </lineage>
</organism>